<proteinExistence type="predicted"/>
<dbReference type="Proteomes" id="UP001369815">
    <property type="component" value="Unassembled WGS sequence"/>
</dbReference>
<evidence type="ECO:0000313" key="3">
    <source>
        <dbReference type="EMBL" id="KAK6949550.1"/>
    </source>
</evidence>
<feature type="domain" description="SprT-like" evidence="2">
    <location>
        <begin position="193"/>
        <end position="300"/>
    </location>
</feature>
<comment type="caution">
    <text evidence="3">The sequence shown here is derived from an EMBL/GenBank/DDBJ whole genome shotgun (WGS) entry which is preliminary data.</text>
</comment>
<dbReference type="Pfam" id="PF10263">
    <property type="entry name" value="SprT-like"/>
    <property type="match status" value="1"/>
</dbReference>
<sequence>MASWYVGGTEMSRSSSDSSLLGGPYRQHRQHFEHKKRRPSYSEIDSLPDDLKVFQPFKRHRFVDNPDTFETMDFEQTLARPAFFIIKEGNSGFGSPRLGQTMVENPVTVPRRTEATVWPDSFQHFRVQSDSSIMSRPTFADRAHDEAAMRVAADLESSRRRSRVSQHERILRSLICPKSPEAEFDIDDVALQGIFYAANEIFFHGKLKGRVTWTWRDLPSYIIGTTALRWSPRANGYETLIYLSRHILKDRKYNRRLLISTFIHELIHSYLFVYCGFQSKECGGHTKGFQRIAKLINEWAGPELLYLDKMEAVLSNFETKASILPEGPNFDSWGTPCLHDLKDEDYIFPKQHQCRLWPADLRLLGRDFP</sequence>
<dbReference type="AlphaFoldDB" id="A0AAX6MA74"/>
<reference evidence="3 4" key="1">
    <citation type="journal article" date="2024" name="Front Chem Biol">
        <title>Unveiling the potential of Daldinia eschscholtzii MFLUCC 19-0629 through bioactivity and bioinformatics studies for enhanced sustainable agriculture production.</title>
        <authorList>
            <person name="Brooks S."/>
            <person name="Weaver J.A."/>
            <person name="Klomchit A."/>
            <person name="Alharthi S.A."/>
            <person name="Onlamun T."/>
            <person name="Nurani R."/>
            <person name="Vong T.K."/>
            <person name="Alberti F."/>
            <person name="Greco C."/>
        </authorList>
    </citation>
    <scope>NUCLEOTIDE SEQUENCE [LARGE SCALE GENOMIC DNA]</scope>
    <source>
        <strain evidence="3">MFLUCC 19-0629</strain>
    </source>
</reference>
<feature type="region of interest" description="Disordered" evidence="1">
    <location>
        <begin position="1"/>
        <end position="44"/>
    </location>
</feature>
<dbReference type="EMBL" id="JBANMG010000009">
    <property type="protein sequence ID" value="KAK6949550.1"/>
    <property type="molecule type" value="Genomic_DNA"/>
</dbReference>
<keyword evidence="4" id="KW-1185">Reference proteome</keyword>
<evidence type="ECO:0000259" key="2">
    <source>
        <dbReference type="Pfam" id="PF10263"/>
    </source>
</evidence>
<accession>A0AAX6MA74</accession>
<gene>
    <name evidence="3" type="ORF">Daesc_009633</name>
</gene>
<dbReference type="InterPro" id="IPR006640">
    <property type="entry name" value="SprT-like_domain"/>
</dbReference>
<dbReference type="GO" id="GO:0006950">
    <property type="term" value="P:response to stress"/>
    <property type="evidence" value="ECO:0007669"/>
    <property type="project" value="UniProtKB-ARBA"/>
</dbReference>
<name>A0AAX6MA74_9PEZI</name>
<evidence type="ECO:0000313" key="4">
    <source>
        <dbReference type="Proteomes" id="UP001369815"/>
    </source>
</evidence>
<evidence type="ECO:0000256" key="1">
    <source>
        <dbReference type="SAM" id="MobiDB-lite"/>
    </source>
</evidence>
<protein>
    <recommendedName>
        <fullName evidence="2">SprT-like domain-containing protein</fullName>
    </recommendedName>
</protein>
<feature type="compositionally biased region" description="Basic residues" evidence="1">
    <location>
        <begin position="26"/>
        <end position="39"/>
    </location>
</feature>
<organism evidence="3 4">
    <name type="scientific">Daldinia eschscholtzii</name>
    <dbReference type="NCBI Taxonomy" id="292717"/>
    <lineage>
        <taxon>Eukaryota</taxon>
        <taxon>Fungi</taxon>
        <taxon>Dikarya</taxon>
        <taxon>Ascomycota</taxon>
        <taxon>Pezizomycotina</taxon>
        <taxon>Sordariomycetes</taxon>
        <taxon>Xylariomycetidae</taxon>
        <taxon>Xylariales</taxon>
        <taxon>Hypoxylaceae</taxon>
        <taxon>Daldinia</taxon>
    </lineage>
</organism>